<keyword evidence="3" id="KW-1185">Reference proteome</keyword>
<proteinExistence type="predicted"/>
<protein>
    <submittedName>
        <fullName evidence="2">Uncharacterized protein</fullName>
    </submittedName>
</protein>
<name>A0A834Z2E0_TETSI</name>
<dbReference type="Proteomes" id="UP000655225">
    <property type="component" value="Unassembled WGS sequence"/>
</dbReference>
<organism evidence="2 3">
    <name type="scientific">Tetracentron sinense</name>
    <name type="common">Spur-leaf</name>
    <dbReference type="NCBI Taxonomy" id="13715"/>
    <lineage>
        <taxon>Eukaryota</taxon>
        <taxon>Viridiplantae</taxon>
        <taxon>Streptophyta</taxon>
        <taxon>Embryophyta</taxon>
        <taxon>Tracheophyta</taxon>
        <taxon>Spermatophyta</taxon>
        <taxon>Magnoliopsida</taxon>
        <taxon>Trochodendrales</taxon>
        <taxon>Trochodendraceae</taxon>
        <taxon>Tetracentron</taxon>
    </lineage>
</organism>
<evidence type="ECO:0000256" key="1">
    <source>
        <dbReference type="SAM" id="MobiDB-lite"/>
    </source>
</evidence>
<evidence type="ECO:0000313" key="3">
    <source>
        <dbReference type="Proteomes" id="UP000655225"/>
    </source>
</evidence>
<accession>A0A834Z2E0</accession>
<dbReference type="AlphaFoldDB" id="A0A834Z2E0"/>
<gene>
    <name evidence="2" type="ORF">HHK36_017663</name>
</gene>
<dbReference type="EMBL" id="JABCRI010000012">
    <property type="protein sequence ID" value="KAF8396051.1"/>
    <property type="molecule type" value="Genomic_DNA"/>
</dbReference>
<feature type="region of interest" description="Disordered" evidence="1">
    <location>
        <begin position="231"/>
        <end position="260"/>
    </location>
</feature>
<reference evidence="2 3" key="1">
    <citation type="submission" date="2020-04" db="EMBL/GenBank/DDBJ databases">
        <title>Plant Genome Project.</title>
        <authorList>
            <person name="Zhang R.-G."/>
        </authorList>
    </citation>
    <scope>NUCLEOTIDE SEQUENCE [LARGE SCALE GENOMIC DNA]</scope>
    <source>
        <strain evidence="2">YNK0</strain>
        <tissue evidence="2">Leaf</tissue>
    </source>
</reference>
<evidence type="ECO:0000313" key="2">
    <source>
        <dbReference type="EMBL" id="KAF8396051.1"/>
    </source>
</evidence>
<comment type="caution">
    <text evidence="2">The sequence shown here is derived from an EMBL/GenBank/DDBJ whole genome shotgun (WGS) entry which is preliminary data.</text>
</comment>
<sequence length="260" mass="28243">MSPSILSVDIQGDVIPISLVDIQGDVTIIPLVDIQGDAMSSPISLVDIRGDVCSPSCRLTLKAMSSSLLSVDIEGDVTINPFGSSKAQKPIPIYIKSRVGYSKPQSHWRESSSLITLSFSFSSSSSYRAPSLPLLVLLFTGVLLHLHTQTPSPAAATYGNRTTDNISSVQHLQFRTQRISIHAFDHPFRQASSRSGRRRAAAVLITPGLRQLRPDLVSTASFNPRPRLAYSRGFTSNHHLRPPSSPDRASNTAGELPVFE</sequence>